<feature type="chain" id="PRO_5035736692" evidence="2">
    <location>
        <begin position="20"/>
        <end position="178"/>
    </location>
</feature>
<evidence type="ECO:0000313" key="4">
    <source>
        <dbReference type="Proteomes" id="UP000677803"/>
    </source>
</evidence>
<name>A0A8S4A6C7_9TELE</name>
<dbReference type="AlphaFoldDB" id="A0A8S4A6C7"/>
<comment type="caution">
    <text evidence="3">The sequence shown here is derived from an EMBL/GenBank/DDBJ whole genome shotgun (WGS) entry which is preliminary data.</text>
</comment>
<keyword evidence="4" id="KW-1185">Reference proteome</keyword>
<evidence type="ECO:0000256" key="2">
    <source>
        <dbReference type="SAM" id="SignalP"/>
    </source>
</evidence>
<evidence type="ECO:0000256" key="1">
    <source>
        <dbReference type="SAM" id="MobiDB-lite"/>
    </source>
</evidence>
<protein>
    <submittedName>
        <fullName evidence="3">(Atlantic silverside) hypothetical protein</fullName>
    </submittedName>
</protein>
<feature type="region of interest" description="Disordered" evidence="1">
    <location>
        <begin position="65"/>
        <end position="98"/>
    </location>
</feature>
<dbReference type="EMBL" id="CAJRST010000001">
    <property type="protein sequence ID" value="CAG5854470.1"/>
    <property type="molecule type" value="Genomic_DNA"/>
</dbReference>
<proteinExistence type="predicted"/>
<organism evidence="3 4">
    <name type="scientific">Menidia menidia</name>
    <name type="common">Atlantic silverside</name>
    <dbReference type="NCBI Taxonomy" id="238744"/>
    <lineage>
        <taxon>Eukaryota</taxon>
        <taxon>Metazoa</taxon>
        <taxon>Chordata</taxon>
        <taxon>Craniata</taxon>
        <taxon>Vertebrata</taxon>
        <taxon>Euteleostomi</taxon>
        <taxon>Actinopterygii</taxon>
        <taxon>Neopterygii</taxon>
        <taxon>Teleostei</taxon>
        <taxon>Neoteleostei</taxon>
        <taxon>Acanthomorphata</taxon>
        <taxon>Ovalentaria</taxon>
        <taxon>Atherinomorphae</taxon>
        <taxon>Atheriniformes</taxon>
        <taxon>Atherinopsidae</taxon>
        <taxon>Menidiinae</taxon>
        <taxon>Menidia</taxon>
    </lineage>
</organism>
<sequence>MKLILLLLISCLALQNGKGAPRTAVYKFVRCNPEGDQANCVTQQGPEMPWSSDLPSKLPASTAQYLEAEPEEDESPLGEDEVEEEEESPMMNEEGDPLGIFQSEEASGYEGSAVEGPYYAGWATPAESDTGSGEAWADIVQLKGQNVRSMRKLFPSSHTTGEVKPTEKDLEEDHLLKL</sequence>
<reference evidence="3" key="1">
    <citation type="submission" date="2021-05" db="EMBL/GenBank/DDBJ databases">
        <authorList>
            <person name="Tigano A."/>
        </authorList>
    </citation>
    <scope>NUCLEOTIDE SEQUENCE</scope>
</reference>
<feature type="signal peptide" evidence="2">
    <location>
        <begin position="1"/>
        <end position="19"/>
    </location>
</feature>
<feature type="region of interest" description="Disordered" evidence="1">
    <location>
        <begin position="155"/>
        <end position="178"/>
    </location>
</feature>
<evidence type="ECO:0000313" key="3">
    <source>
        <dbReference type="EMBL" id="CAG5854470.1"/>
    </source>
</evidence>
<keyword evidence="2" id="KW-0732">Signal</keyword>
<accession>A0A8S4A6C7</accession>
<dbReference type="Proteomes" id="UP000677803">
    <property type="component" value="Unassembled WGS sequence"/>
</dbReference>
<feature type="compositionally biased region" description="Basic and acidic residues" evidence="1">
    <location>
        <begin position="164"/>
        <end position="178"/>
    </location>
</feature>
<feature type="compositionally biased region" description="Acidic residues" evidence="1">
    <location>
        <begin position="68"/>
        <end position="96"/>
    </location>
</feature>
<gene>
    <name evidence="3" type="ORF">MMEN_LOCUS461</name>
</gene>
<dbReference type="OrthoDB" id="9884289at2759"/>